<feature type="domain" description="Lon proteolytic" evidence="13">
    <location>
        <begin position="454"/>
        <end position="642"/>
    </location>
</feature>
<evidence type="ECO:0000259" key="13">
    <source>
        <dbReference type="PROSITE" id="PS51786"/>
    </source>
</evidence>
<dbReference type="Gene3D" id="1.20.58.1480">
    <property type="match status" value="1"/>
</dbReference>
<dbReference type="GO" id="GO:0005524">
    <property type="term" value="F:ATP binding"/>
    <property type="evidence" value="ECO:0007669"/>
    <property type="project" value="UniProtKB-KW"/>
</dbReference>
<keyword evidence="2 12" id="KW-0645">Protease</keyword>
<keyword evidence="5 12" id="KW-0720">Serine protease</keyword>
<dbReference type="FunFam" id="1.20.5.5270:FF:000001">
    <property type="entry name" value="Lon protease homolog, mitochondrial"/>
    <property type="match status" value="1"/>
</dbReference>
<dbReference type="GO" id="GO:0003697">
    <property type="term" value="F:single-stranded DNA binding"/>
    <property type="evidence" value="ECO:0007669"/>
    <property type="project" value="TreeGrafter"/>
</dbReference>
<dbReference type="NCBIfam" id="TIGR00763">
    <property type="entry name" value="lon"/>
    <property type="match status" value="1"/>
</dbReference>
<evidence type="ECO:0000256" key="2">
    <source>
        <dbReference type="ARBA" id="ARBA00022670"/>
    </source>
</evidence>
<dbReference type="PRINTS" id="PR00830">
    <property type="entry name" value="ENDOLAPTASE"/>
</dbReference>
<dbReference type="Pfam" id="PF00004">
    <property type="entry name" value="AAA"/>
    <property type="match status" value="1"/>
</dbReference>
<dbReference type="PANTHER" id="PTHR43718">
    <property type="entry name" value="LON PROTEASE"/>
    <property type="match status" value="1"/>
</dbReference>
<evidence type="ECO:0000256" key="1">
    <source>
        <dbReference type="ARBA" id="ARBA00004305"/>
    </source>
</evidence>
<keyword evidence="4 12" id="KW-0378">Hydrolase</keyword>
<dbReference type="InterPro" id="IPR027065">
    <property type="entry name" value="Lon_Prtase"/>
</dbReference>
<dbReference type="FunFam" id="3.30.230.10:FF:000015">
    <property type="entry name" value="Lon protease homolog, mitochondrial"/>
    <property type="match status" value="1"/>
</dbReference>
<keyword evidence="7" id="KW-0809">Transit peptide</keyword>
<dbReference type="GO" id="GO:0051131">
    <property type="term" value="P:chaperone-mediated protein complex assembly"/>
    <property type="evidence" value="ECO:0007669"/>
    <property type="project" value="TreeGrafter"/>
</dbReference>
<dbReference type="Gene3D" id="3.40.50.300">
    <property type="entry name" value="P-loop containing nucleotide triphosphate hydrolases"/>
    <property type="match status" value="1"/>
</dbReference>
<evidence type="ECO:0000313" key="15">
    <source>
        <dbReference type="EMBL" id="CAE1225711.1"/>
    </source>
</evidence>
<evidence type="ECO:0000256" key="8">
    <source>
        <dbReference type="ARBA" id="ARBA00023125"/>
    </source>
</evidence>
<evidence type="ECO:0000256" key="3">
    <source>
        <dbReference type="ARBA" id="ARBA00022741"/>
    </source>
</evidence>
<dbReference type="InterPro" id="IPR054594">
    <property type="entry name" value="Lon_lid"/>
</dbReference>
<sequence length="670" mass="75520">MNPLYRQNLAQIIQAGQRIIDNPVYIGDLGAALTAGEPEELQQVLEETNIPRRLMLSLSLLKKEYELSKLQQKISREVEEKVKKQHREYMLREQLKIIKKELGLEKDDKDAIVEKFRNRLKGLLVPQHVMDVIDEEFSKLSFLDNHSSEFNVTRNYLDWLTSMPWGKSSEENFDLDYARSILERDHYGMEDVKNRILEFTAVSILKKTTQGKILCFYGPPGVGKTSIAKSIAKALNREYFRFSVGGMTDVAEIKGHRRTYIGAMPGKIIQCLKKTKTENPLILIDEVDKIGKGYQGDPASALLELLDPEQNANFLDHYLDVTVDLSKVLFICTANITETIPEPLRDRMEMIDVSGYVAEEKMNIAKSYLVPQAQNNSGVLGDVVDINDEAMRLLIKCYCRESGVRNLQKQIEKVYRKAAFKIVNENIQKITVSPDNLSDFVGKPLFTTEKMYEQTPAGIVMGLAWTAMGGSTLYIETCLKRPLLENDKEPGSLETTGNLGQVMKESIQLAFTFAKSFMADKPPNDKFLQHAHLHLHIPEGAIPKDGPSAGCTIVSALLSLAMNRPVRQNIAMTGEISLTGNILPVGGIKEKTIAAKRVGVDCIILPAENQKDYSDLPSFITEGLEVHFVNHYRDVFHIAFPQSSHDDNQWLTSLTDRSTDILNGRWKLTP</sequence>
<dbReference type="PROSITE" id="PS01046">
    <property type="entry name" value="LON_SER"/>
    <property type="match status" value="1"/>
</dbReference>
<evidence type="ECO:0000256" key="6">
    <source>
        <dbReference type="ARBA" id="ARBA00022840"/>
    </source>
</evidence>
<evidence type="ECO:0000256" key="5">
    <source>
        <dbReference type="ARBA" id="ARBA00022825"/>
    </source>
</evidence>
<feature type="active site" evidence="12">
    <location>
        <position position="548"/>
    </location>
</feature>
<dbReference type="GO" id="GO:0004252">
    <property type="term" value="F:serine-type endopeptidase activity"/>
    <property type="evidence" value="ECO:0007669"/>
    <property type="project" value="UniProtKB-UniRule"/>
</dbReference>
<evidence type="ECO:0000256" key="7">
    <source>
        <dbReference type="ARBA" id="ARBA00022946"/>
    </source>
</evidence>
<dbReference type="FunFam" id="1.10.8.60:FF:000043">
    <property type="entry name" value="Lon protease homolog, mitochondrial"/>
    <property type="match status" value="1"/>
</dbReference>
<keyword evidence="8" id="KW-0238">DNA-binding</keyword>
<keyword evidence="16" id="KW-1185">Reference proteome</keyword>
<dbReference type="Proteomes" id="UP000597762">
    <property type="component" value="Unassembled WGS sequence"/>
</dbReference>
<dbReference type="Pfam" id="PF22667">
    <property type="entry name" value="Lon_lid"/>
    <property type="match status" value="1"/>
</dbReference>
<dbReference type="InterPro" id="IPR008269">
    <property type="entry name" value="Lon_proteolytic"/>
</dbReference>
<dbReference type="SUPFAM" id="SSF54211">
    <property type="entry name" value="Ribosomal protein S5 domain 2-like"/>
    <property type="match status" value="1"/>
</dbReference>
<accession>A0A812BFN4</accession>
<comment type="subcellular location">
    <subcellularLocation>
        <location evidence="1">Mitochondrion matrix</location>
    </subcellularLocation>
</comment>
<evidence type="ECO:0000313" key="16">
    <source>
        <dbReference type="Proteomes" id="UP000597762"/>
    </source>
</evidence>
<dbReference type="CDD" id="cd19500">
    <property type="entry name" value="RecA-like_Lon"/>
    <property type="match status" value="1"/>
</dbReference>
<feature type="active site" evidence="12">
    <location>
        <position position="591"/>
    </location>
</feature>
<protein>
    <recommendedName>
        <fullName evidence="11">endopeptidase La</fullName>
        <ecNumber evidence="11">3.4.21.53</ecNumber>
    </recommendedName>
</protein>
<proteinExistence type="inferred from homology"/>
<comment type="catalytic activity">
    <reaction evidence="10">
        <text>Hydrolysis of proteins in presence of ATP.</text>
        <dbReference type="EC" id="3.4.21.53"/>
    </reaction>
</comment>
<evidence type="ECO:0000256" key="12">
    <source>
        <dbReference type="PROSITE-ProRule" id="PRU01122"/>
    </source>
</evidence>
<comment type="caution">
    <text evidence="15">The sequence shown here is derived from an EMBL/GenBank/DDBJ whole genome shotgun (WGS) entry which is preliminary data.</text>
</comment>
<dbReference type="AlphaFoldDB" id="A0A812BFN4"/>
<feature type="domain" description="Lon N-terminal" evidence="14">
    <location>
        <begin position="1"/>
        <end position="65"/>
    </location>
</feature>
<gene>
    <name evidence="15" type="ORF">SPHA_15781</name>
</gene>
<dbReference type="Gene3D" id="3.30.230.10">
    <property type="match status" value="1"/>
</dbReference>
<evidence type="ECO:0000256" key="10">
    <source>
        <dbReference type="ARBA" id="ARBA00050665"/>
    </source>
</evidence>
<dbReference type="InterPro" id="IPR020568">
    <property type="entry name" value="Ribosomal_Su5_D2-typ_SF"/>
</dbReference>
<reference evidence="15" key="1">
    <citation type="submission" date="2021-01" db="EMBL/GenBank/DDBJ databases">
        <authorList>
            <person name="Li R."/>
            <person name="Bekaert M."/>
        </authorList>
    </citation>
    <scope>NUCLEOTIDE SEQUENCE</scope>
    <source>
        <strain evidence="15">Farmed</strain>
    </source>
</reference>
<dbReference type="FunFam" id="3.40.50.300:FF:000021">
    <property type="entry name" value="Lon protease homolog"/>
    <property type="match status" value="1"/>
</dbReference>
<dbReference type="PROSITE" id="PS51786">
    <property type="entry name" value="LON_PROTEOLYTIC"/>
    <property type="match status" value="1"/>
</dbReference>
<dbReference type="GO" id="GO:0004176">
    <property type="term" value="F:ATP-dependent peptidase activity"/>
    <property type="evidence" value="ECO:0007669"/>
    <property type="project" value="UniProtKB-UniRule"/>
</dbReference>
<dbReference type="OrthoDB" id="2411602at2759"/>
<dbReference type="Pfam" id="PF05362">
    <property type="entry name" value="Lon_C"/>
    <property type="match status" value="1"/>
</dbReference>
<dbReference type="InterPro" id="IPR008268">
    <property type="entry name" value="Peptidase_S16_AS"/>
</dbReference>
<dbReference type="Gene3D" id="1.20.5.5270">
    <property type="match status" value="1"/>
</dbReference>
<dbReference type="InterPro" id="IPR003593">
    <property type="entry name" value="AAA+_ATPase"/>
</dbReference>
<dbReference type="InterPro" id="IPR014721">
    <property type="entry name" value="Ribsml_uS5_D2-typ_fold_subgr"/>
</dbReference>
<evidence type="ECO:0000256" key="9">
    <source>
        <dbReference type="ARBA" id="ARBA00023128"/>
    </source>
</evidence>
<dbReference type="SMART" id="SM00382">
    <property type="entry name" value="AAA"/>
    <property type="match status" value="1"/>
</dbReference>
<keyword evidence="3" id="KW-0547">Nucleotide-binding</keyword>
<dbReference type="Gene3D" id="1.10.8.60">
    <property type="match status" value="1"/>
</dbReference>
<dbReference type="GO" id="GO:0007005">
    <property type="term" value="P:mitochondrion organization"/>
    <property type="evidence" value="ECO:0007669"/>
    <property type="project" value="TreeGrafter"/>
</dbReference>
<comment type="similarity">
    <text evidence="12">Belongs to the peptidase S16 family.</text>
</comment>
<dbReference type="FunFam" id="1.20.58.1480:FF:000002">
    <property type="entry name" value="Lon protease homolog, mitochondrial"/>
    <property type="match status" value="1"/>
</dbReference>
<dbReference type="GO" id="GO:0006515">
    <property type="term" value="P:protein quality control for misfolded or incompletely synthesized proteins"/>
    <property type="evidence" value="ECO:0007669"/>
    <property type="project" value="TreeGrafter"/>
</dbReference>
<keyword evidence="6" id="KW-0067">ATP-binding</keyword>
<dbReference type="PANTHER" id="PTHR43718:SF2">
    <property type="entry name" value="LON PROTEASE HOMOLOG, MITOCHONDRIAL"/>
    <property type="match status" value="1"/>
</dbReference>
<dbReference type="InterPro" id="IPR003959">
    <property type="entry name" value="ATPase_AAA_core"/>
</dbReference>
<dbReference type="PROSITE" id="PS51787">
    <property type="entry name" value="LON_N"/>
    <property type="match status" value="1"/>
</dbReference>
<dbReference type="InterPro" id="IPR027417">
    <property type="entry name" value="P-loop_NTPase"/>
</dbReference>
<dbReference type="InterPro" id="IPR003111">
    <property type="entry name" value="Lon_prtase_N"/>
</dbReference>
<organism evidence="15 16">
    <name type="scientific">Acanthosepion pharaonis</name>
    <name type="common">Pharaoh cuttlefish</name>
    <name type="synonym">Sepia pharaonis</name>
    <dbReference type="NCBI Taxonomy" id="158019"/>
    <lineage>
        <taxon>Eukaryota</taxon>
        <taxon>Metazoa</taxon>
        <taxon>Spiralia</taxon>
        <taxon>Lophotrochozoa</taxon>
        <taxon>Mollusca</taxon>
        <taxon>Cephalopoda</taxon>
        <taxon>Coleoidea</taxon>
        <taxon>Decapodiformes</taxon>
        <taxon>Sepiida</taxon>
        <taxon>Sepiina</taxon>
        <taxon>Sepiidae</taxon>
        <taxon>Acanthosepion</taxon>
    </lineage>
</organism>
<dbReference type="GO" id="GO:0005759">
    <property type="term" value="C:mitochondrial matrix"/>
    <property type="evidence" value="ECO:0007669"/>
    <property type="project" value="UniProtKB-SubCell"/>
</dbReference>
<keyword evidence="9" id="KW-0496">Mitochondrion</keyword>
<dbReference type="SUPFAM" id="SSF52540">
    <property type="entry name" value="P-loop containing nucleoside triphosphate hydrolases"/>
    <property type="match status" value="1"/>
</dbReference>
<dbReference type="InterPro" id="IPR004815">
    <property type="entry name" value="Lon_bac/euk-typ"/>
</dbReference>
<dbReference type="GO" id="GO:0016887">
    <property type="term" value="F:ATP hydrolysis activity"/>
    <property type="evidence" value="ECO:0007669"/>
    <property type="project" value="InterPro"/>
</dbReference>
<dbReference type="EMBL" id="CAHIKZ030000552">
    <property type="protein sequence ID" value="CAE1225711.1"/>
    <property type="molecule type" value="Genomic_DNA"/>
</dbReference>
<dbReference type="EC" id="3.4.21.53" evidence="11"/>
<evidence type="ECO:0000256" key="11">
    <source>
        <dbReference type="ARBA" id="ARBA00066743"/>
    </source>
</evidence>
<evidence type="ECO:0000259" key="14">
    <source>
        <dbReference type="PROSITE" id="PS51787"/>
    </source>
</evidence>
<name>A0A812BFN4_ACAPH</name>
<evidence type="ECO:0000256" key="4">
    <source>
        <dbReference type="ARBA" id="ARBA00022801"/>
    </source>
</evidence>